<name>A0AC34FZJ6_9BILA</name>
<dbReference type="WBParaSite" id="ES5_v2.g22750.t1">
    <property type="protein sequence ID" value="ES5_v2.g22750.t1"/>
    <property type="gene ID" value="ES5_v2.g22750"/>
</dbReference>
<protein>
    <submittedName>
        <fullName evidence="2">Uncharacterized protein</fullName>
    </submittedName>
</protein>
<evidence type="ECO:0000313" key="2">
    <source>
        <dbReference type="WBParaSite" id="ES5_v2.g22750.t1"/>
    </source>
</evidence>
<accession>A0AC34FZJ6</accession>
<proteinExistence type="predicted"/>
<evidence type="ECO:0000313" key="1">
    <source>
        <dbReference type="Proteomes" id="UP000887579"/>
    </source>
</evidence>
<reference evidence="2" key="1">
    <citation type="submission" date="2022-11" db="UniProtKB">
        <authorList>
            <consortium name="WormBaseParasite"/>
        </authorList>
    </citation>
    <scope>IDENTIFICATION</scope>
</reference>
<sequence length="436" mass="49771">MYKFSFQNVPSSLRTTDSYTDDSGTDTTSKKSSSQSPGESCLVCGALTRGMHFQVATCRACAAFFRRSVKDKKVYRCRRGARSCDLTKPPNGKPICRFCRLQKCYAVGMRIEGSRDELIPSASTSSNPSSASASASGSADSPEEYPIYARVTNGNHLNRDIDKLIVNIKDILRSTHIQENYYVPSGVHTTPFQQIQYAVAKLREEVCPSEPLPIADSYDKMAYYPFQEQYALKVAKLMMSCEPFVKFPFEDKYKLFRHSWVLIYELERMFSSVEMFGSDLQTKRLLVTNEIAIDVDKSGVYATGMNPAKLEELVKFCFPVKQRMFEILLNPMKQLQITQFELSYMIGLIIFSVTEVRGLAPETKEIGEQVLDAFSSELHNFYIYEFHLPNYAARHAKLVRLISCALQHVHEMKDYMIMAKIFDLFICDLYESELFN</sequence>
<dbReference type="Proteomes" id="UP000887579">
    <property type="component" value="Unplaced"/>
</dbReference>
<organism evidence="1 2">
    <name type="scientific">Panagrolaimus sp. ES5</name>
    <dbReference type="NCBI Taxonomy" id="591445"/>
    <lineage>
        <taxon>Eukaryota</taxon>
        <taxon>Metazoa</taxon>
        <taxon>Ecdysozoa</taxon>
        <taxon>Nematoda</taxon>
        <taxon>Chromadorea</taxon>
        <taxon>Rhabditida</taxon>
        <taxon>Tylenchina</taxon>
        <taxon>Panagrolaimomorpha</taxon>
        <taxon>Panagrolaimoidea</taxon>
        <taxon>Panagrolaimidae</taxon>
        <taxon>Panagrolaimus</taxon>
    </lineage>
</organism>